<dbReference type="EMBL" id="JBGBPQ010000008">
    <property type="protein sequence ID" value="KAL1521221.1"/>
    <property type="molecule type" value="Genomic_DNA"/>
</dbReference>
<proteinExistence type="predicted"/>
<dbReference type="AlphaFoldDB" id="A0AB34JKI0"/>
<feature type="compositionally biased region" description="Basic and acidic residues" evidence="1">
    <location>
        <begin position="269"/>
        <end position="283"/>
    </location>
</feature>
<dbReference type="PANTHER" id="PTHR10177">
    <property type="entry name" value="CYCLINS"/>
    <property type="match status" value="1"/>
</dbReference>
<sequence length="299" mass="33660">MACLSTLHRASLLLRPPPRYLDVARPGSITSTERENLASFLADASDDIRLNVQMPALAMNYFDRYYALLLADGVVVHKQVLELYAIVCLTLAAKFYTQCDPSIEWMCKVTEYKFSADLFFAVEMQVIERLEWTLHVPLPHTFFEMIFRGMDTPEGQAVVANKNVMKWGCMLIDLTVFGYSFLDYSPLVVACGALLCAARLETVNDKAIVRTLDSICAECGITQGEARACEVAMMASWERCFPNSLKAEKQSFMPVRPDEDDCADKAVVVRKEEERSDSEERTDTTTPTSVIDAVDWTVR</sequence>
<protein>
    <recommendedName>
        <fullName evidence="2">Cyclin N-terminal domain-containing protein</fullName>
    </recommendedName>
</protein>
<dbReference type="InterPro" id="IPR006671">
    <property type="entry name" value="Cyclin_N"/>
</dbReference>
<dbReference type="InterPro" id="IPR036915">
    <property type="entry name" value="Cyclin-like_sf"/>
</dbReference>
<keyword evidence="4" id="KW-1185">Reference proteome</keyword>
<dbReference type="SUPFAM" id="SSF47954">
    <property type="entry name" value="Cyclin-like"/>
    <property type="match status" value="2"/>
</dbReference>
<comment type="caution">
    <text evidence="3">The sequence shown here is derived from an EMBL/GenBank/DDBJ whole genome shotgun (WGS) entry which is preliminary data.</text>
</comment>
<dbReference type="Pfam" id="PF00134">
    <property type="entry name" value="Cyclin_N"/>
    <property type="match status" value="1"/>
</dbReference>
<gene>
    <name evidence="3" type="ORF">AB1Y20_022770</name>
</gene>
<evidence type="ECO:0000313" key="4">
    <source>
        <dbReference type="Proteomes" id="UP001515480"/>
    </source>
</evidence>
<reference evidence="3 4" key="1">
    <citation type="journal article" date="2024" name="Science">
        <title>Giant polyketide synthase enzymes in the biosynthesis of giant marine polyether toxins.</title>
        <authorList>
            <person name="Fallon T.R."/>
            <person name="Shende V.V."/>
            <person name="Wierzbicki I.H."/>
            <person name="Pendleton A.L."/>
            <person name="Watervoot N.F."/>
            <person name="Auber R.P."/>
            <person name="Gonzalez D.J."/>
            <person name="Wisecaver J.H."/>
            <person name="Moore B.S."/>
        </authorList>
    </citation>
    <scope>NUCLEOTIDE SEQUENCE [LARGE SCALE GENOMIC DNA]</scope>
    <source>
        <strain evidence="3 4">12B1</strain>
    </source>
</reference>
<accession>A0AB34JKI0</accession>
<organism evidence="3 4">
    <name type="scientific">Prymnesium parvum</name>
    <name type="common">Toxic golden alga</name>
    <dbReference type="NCBI Taxonomy" id="97485"/>
    <lineage>
        <taxon>Eukaryota</taxon>
        <taxon>Haptista</taxon>
        <taxon>Haptophyta</taxon>
        <taxon>Prymnesiophyceae</taxon>
        <taxon>Prymnesiales</taxon>
        <taxon>Prymnesiaceae</taxon>
        <taxon>Prymnesium</taxon>
    </lineage>
</organism>
<feature type="region of interest" description="Disordered" evidence="1">
    <location>
        <begin position="269"/>
        <end position="299"/>
    </location>
</feature>
<name>A0AB34JKI0_PRYPA</name>
<dbReference type="Gene3D" id="1.10.472.10">
    <property type="entry name" value="Cyclin-like"/>
    <property type="match status" value="2"/>
</dbReference>
<evidence type="ECO:0000259" key="2">
    <source>
        <dbReference type="Pfam" id="PF00134"/>
    </source>
</evidence>
<feature type="domain" description="Cyclin N-terminal" evidence="2">
    <location>
        <begin position="7"/>
        <end position="134"/>
    </location>
</feature>
<evidence type="ECO:0000256" key="1">
    <source>
        <dbReference type="SAM" id="MobiDB-lite"/>
    </source>
</evidence>
<dbReference type="Proteomes" id="UP001515480">
    <property type="component" value="Unassembled WGS sequence"/>
</dbReference>
<evidence type="ECO:0000313" key="3">
    <source>
        <dbReference type="EMBL" id="KAL1521221.1"/>
    </source>
</evidence>
<dbReference type="InterPro" id="IPR039361">
    <property type="entry name" value="Cyclin"/>
</dbReference>